<keyword evidence="2" id="KW-1133">Transmembrane helix</keyword>
<feature type="compositionally biased region" description="Pro residues" evidence="1">
    <location>
        <begin position="303"/>
        <end position="313"/>
    </location>
</feature>
<gene>
    <name evidence="5" type="ORF">ETD85_14030</name>
</gene>
<dbReference type="OrthoDB" id="5024153at2"/>
<proteinExistence type="predicted"/>
<evidence type="ECO:0000259" key="4">
    <source>
        <dbReference type="Pfam" id="PF01345"/>
    </source>
</evidence>
<dbReference type="Proteomes" id="UP000306628">
    <property type="component" value="Unassembled WGS sequence"/>
</dbReference>
<keyword evidence="2" id="KW-0472">Membrane</keyword>
<dbReference type="PANTHER" id="PTHR34819:SF3">
    <property type="entry name" value="CELL SURFACE PROTEIN"/>
    <property type="match status" value="1"/>
</dbReference>
<feature type="region of interest" description="Disordered" evidence="1">
    <location>
        <begin position="265"/>
        <end position="367"/>
    </location>
</feature>
<feature type="signal peptide" evidence="3">
    <location>
        <begin position="1"/>
        <end position="19"/>
    </location>
</feature>
<protein>
    <submittedName>
        <fullName evidence="5">DUF11 domain-containing protein</fullName>
    </submittedName>
</protein>
<dbReference type="GO" id="GO:0005975">
    <property type="term" value="P:carbohydrate metabolic process"/>
    <property type="evidence" value="ECO:0007669"/>
    <property type="project" value="UniProtKB-ARBA"/>
</dbReference>
<organism evidence="5 6">
    <name type="scientific">Nonomuraea zeae</name>
    <dbReference type="NCBI Taxonomy" id="1642303"/>
    <lineage>
        <taxon>Bacteria</taxon>
        <taxon>Bacillati</taxon>
        <taxon>Actinomycetota</taxon>
        <taxon>Actinomycetes</taxon>
        <taxon>Streptosporangiales</taxon>
        <taxon>Streptosporangiaceae</taxon>
        <taxon>Nonomuraea</taxon>
    </lineage>
</organism>
<dbReference type="Pfam" id="PF01345">
    <property type="entry name" value="DUF11"/>
    <property type="match status" value="2"/>
</dbReference>
<dbReference type="InterPro" id="IPR001434">
    <property type="entry name" value="OmcB-like_DUF11"/>
</dbReference>
<feature type="transmembrane region" description="Helical" evidence="2">
    <location>
        <begin position="376"/>
        <end position="397"/>
    </location>
</feature>
<evidence type="ECO:0000313" key="6">
    <source>
        <dbReference type="Proteomes" id="UP000306628"/>
    </source>
</evidence>
<evidence type="ECO:0000256" key="1">
    <source>
        <dbReference type="SAM" id="MobiDB-lite"/>
    </source>
</evidence>
<dbReference type="Gene3D" id="2.60.40.10">
    <property type="entry name" value="Immunoglobulins"/>
    <property type="match status" value="2"/>
</dbReference>
<keyword evidence="2" id="KW-0812">Transmembrane</keyword>
<keyword evidence="6" id="KW-1185">Reference proteome</keyword>
<feature type="compositionally biased region" description="Low complexity" evidence="1">
    <location>
        <begin position="314"/>
        <end position="345"/>
    </location>
</feature>
<feature type="domain" description="DUF11" evidence="4">
    <location>
        <begin position="166"/>
        <end position="276"/>
    </location>
</feature>
<feature type="domain" description="DUF11" evidence="4">
    <location>
        <begin position="46"/>
        <end position="153"/>
    </location>
</feature>
<feature type="chain" id="PRO_5039072499" evidence="3">
    <location>
        <begin position="20"/>
        <end position="414"/>
    </location>
</feature>
<dbReference type="InterPro" id="IPR013783">
    <property type="entry name" value="Ig-like_fold"/>
</dbReference>
<reference evidence="5 6" key="1">
    <citation type="submission" date="2019-05" db="EMBL/GenBank/DDBJ databases">
        <title>Draft genome sequence of Nonomuraea zeae DSM 100528.</title>
        <authorList>
            <person name="Saricaoglu S."/>
            <person name="Isik K."/>
        </authorList>
    </citation>
    <scope>NUCLEOTIDE SEQUENCE [LARGE SCALE GENOMIC DNA]</scope>
    <source>
        <strain evidence="5 6">DSM 100528</strain>
    </source>
</reference>
<dbReference type="AlphaFoldDB" id="A0A5S4GR79"/>
<dbReference type="PANTHER" id="PTHR34819">
    <property type="entry name" value="LARGE CYSTEINE-RICH PERIPLASMIC PROTEIN OMCB"/>
    <property type="match status" value="1"/>
</dbReference>
<name>A0A5S4GR79_9ACTN</name>
<comment type="caution">
    <text evidence="5">The sequence shown here is derived from an EMBL/GenBank/DDBJ whole genome shotgun (WGS) entry which is preliminary data.</text>
</comment>
<evidence type="ECO:0000256" key="2">
    <source>
        <dbReference type="SAM" id="Phobius"/>
    </source>
</evidence>
<evidence type="ECO:0000256" key="3">
    <source>
        <dbReference type="SAM" id="SignalP"/>
    </source>
</evidence>
<dbReference type="PROSITE" id="PS51257">
    <property type="entry name" value="PROKAR_LIPOPROTEIN"/>
    <property type="match status" value="1"/>
</dbReference>
<evidence type="ECO:0000313" key="5">
    <source>
        <dbReference type="EMBL" id="TMR35387.1"/>
    </source>
</evidence>
<dbReference type="InterPro" id="IPR047589">
    <property type="entry name" value="DUF11_rpt"/>
</dbReference>
<accession>A0A5S4GR79</accession>
<sequence length="414" mass="41405">MSMPRIAAMIALAALSGCAAPAAGSSAAQPLRRVPAGAPVPRSAGLQITASVTPDPMIVGAESVYAVTVLNTGDQDAENVTITDVLDPGTAVTRLPGDCSSAGQTVTCGGPGLTIGPGDSATYRIPVTTDPGLSDGTNLRNRARVSASGVPADSTQLTSQTRTLTDVEITETAPAVVRPDATITYTLTVTNRGPSQAADVTVQDETGGGRTTIAGRPAECPGGGLTLTCPLGTLAPDESREFAFTVTPDAVGVIENCATVATASREENTANNRSCAATVVEPARSPSPAPPSPAAHLSTFTPEPTPAELPTPAPSATATATASPTASPEPTPGEEAGPGPGLAPEEPGRGPEPDPDDERAVPGQAGDTLPMTGVSVWLFGLGVAVLLAVGLLVRYFSRRERAGGQGRSGSHGAV</sequence>
<dbReference type="NCBIfam" id="TIGR01451">
    <property type="entry name" value="B_ant_repeat"/>
    <property type="match status" value="2"/>
</dbReference>
<dbReference type="EMBL" id="VCKX01000034">
    <property type="protein sequence ID" value="TMR35387.1"/>
    <property type="molecule type" value="Genomic_DNA"/>
</dbReference>
<keyword evidence="3" id="KW-0732">Signal</keyword>
<dbReference type="InterPro" id="IPR051172">
    <property type="entry name" value="Chlamydia_OmcB"/>
</dbReference>